<dbReference type="InterPro" id="IPR035965">
    <property type="entry name" value="PAS-like_dom_sf"/>
</dbReference>
<dbReference type="Proteomes" id="UP000192418">
    <property type="component" value="Unassembled WGS sequence"/>
</dbReference>
<dbReference type="EMBL" id="FWXY01000017">
    <property type="protein sequence ID" value="SMC96240.1"/>
    <property type="molecule type" value="Genomic_DNA"/>
</dbReference>
<dbReference type="NCBIfam" id="TIGR00229">
    <property type="entry name" value="sensory_box"/>
    <property type="match status" value="1"/>
</dbReference>
<evidence type="ECO:0000256" key="4">
    <source>
        <dbReference type="ARBA" id="ARBA00023125"/>
    </source>
</evidence>
<dbReference type="PRINTS" id="PR01590">
    <property type="entry name" value="HTHFIS"/>
</dbReference>
<dbReference type="InterPro" id="IPR000014">
    <property type="entry name" value="PAS"/>
</dbReference>
<dbReference type="PROSITE" id="PS50112">
    <property type="entry name" value="PAS"/>
    <property type="match status" value="1"/>
</dbReference>
<dbReference type="InterPro" id="IPR027417">
    <property type="entry name" value="P-loop_NTPase"/>
</dbReference>
<evidence type="ECO:0000259" key="7">
    <source>
        <dbReference type="PROSITE" id="PS50112"/>
    </source>
</evidence>
<dbReference type="CDD" id="cd00130">
    <property type="entry name" value="PAS"/>
    <property type="match status" value="1"/>
</dbReference>
<evidence type="ECO:0000313" key="10">
    <source>
        <dbReference type="Proteomes" id="UP000192418"/>
    </source>
</evidence>
<feature type="domain" description="PAS" evidence="7">
    <location>
        <begin position="6"/>
        <end position="57"/>
    </location>
</feature>
<dbReference type="OrthoDB" id="5413348at2"/>
<organism evidence="9 10">
    <name type="scientific">Desulfocicer vacuolatum DSM 3385</name>
    <dbReference type="NCBI Taxonomy" id="1121400"/>
    <lineage>
        <taxon>Bacteria</taxon>
        <taxon>Pseudomonadati</taxon>
        <taxon>Thermodesulfobacteriota</taxon>
        <taxon>Desulfobacteria</taxon>
        <taxon>Desulfobacterales</taxon>
        <taxon>Desulfobacteraceae</taxon>
        <taxon>Desulfocicer</taxon>
    </lineage>
</organism>
<dbReference type="Gene3D" id="1.10.10.60">
    <property type="entry name" value="Homeodomain-like"/>
    <property type="match status" value="1"/>
</dbReference>
<name>A0A1W2DFE3_9BACT</name>
<dbReference type="PROSITE" id="PS50113">
    <property type="entry name" value="PAC"/>
    <property type="match status" value="1"/>
</dbReference>
<evidence type="ECO:0000256" key="5">
    <source>
        <dbReference type="ARBA" id="ARBA00023163"/>
    </source>
</evidence>
<evidence type="ECO:0000259" key="6">
    <source>
        <dbReference type="PROSITE" id="PS50045"/>
    </source>
</evidence>
<dbReference type="SUPFAM" id="SSF52540">
    <property type="entry name" value="P-loop containing nucleoside triphosphate hydrolases"/>
    <property type="match status" value="1"/>
</dbReference>
<feature type="domain" description="PAC" evidence="8">
    <location>
        <begin position="78"/>
        <end position="137"/>
    </location>
</feature>
<dbReference type="Pfam" id="PF00158">
    <property type="entry name" value="Sigma54_activat"/>
    <property type="match status" value="1"/>
</dbReference>
<sequence>MNIKEINQYWEKIINTMNDGLMVVAPDCSILMVNSAFEQMTGYTSKEITGQSCKILECDACESTLIKTDDTSSCRLFRPGQTDIKRCRCHALCKDGTFLPILKNASILRDDHGTAMGVVETLTDISELTRLDRQVHQLERQVHLEKGFYGILGNSRAMRNVFDLIEKAAESNAPVIILGESGTGKELVANAIHMCSSRKQQPFIKLNCAALNESLLESELFGHVKGAFTGAHTRRTGRFEAAHGGSFFLDEIGDAPLSIQTKLLRVLESGQFEAVGDVNPTSVDVRIITATNQDLNAMISRRLFREDLFFRINVIPIHLPPLRHRTEEIPLLVNTFIHRLNSQSEKTIIGLTPHAMERFMAYEWPGNIRELKNALEYAYVITEKDSIHADHLPRQIQKKSKITRQATLKRTHKNISLPRNNEKEALVAALKTTGGNQSQAARILGINRVTVWNRMKKYGIDLQKIITQ</sequence>
<keyword evidence="2" id="KW-0067">ATP-binding</keyword>
<dbReference type="InterPro" id="IPR058031">
    <property type="entry name" value="AAA_lid_NorR"/>
</dbReference>
<dbReference type="InterPro" id="IPR000700">
    <property type="entry name" value="PAS-assoc_C"/>
</dbReference>
<keyword evidence="4" id="KW-0238">DNA-binding</keyword>
<evidence type="ECO:0000313" key="9">
    <source>
        <dbReference type="EMBL" id="SMC96240.1"/>
    </source>
</evidence>
<dbReference type="PROSITE" id="PS50045">
    <property type="entry name" value="SIGMA54_INTERACT_4"/>
    <property type="match status" value="1"/>
</dbReference>
<feature type="domain" description="Sigma-54 factor interaction" evidence="6">
    <location>
        <begin position="151"/>
        <end position="380"/>
    </location>
</feature>
<keyword evidence="10" id="KW-1185">Reference proteome</keyword>
<dbReference type="Pfam" id="PF13426">
    <property type="entry name" value="PAS_9"/>
    <property type="match status" value="1"/>
</dbReference>
<dbReference type="SUPFAM" id="SSF55785">
    <property type="entry name" value="PYP-like sensor domain (PAS domain)"/>
    <property type="match status" value="1"/>
</dbReference>
<evidence type="ECO:0000256" key="2">
    <source>
        <dbReference type="ARBA" id="ARBA00022840"/>
    </source>
</evidence>
<dbReference type="SMART" id="SM00091">
    <property type="entry name" value="PAS"/>
    <property type="match status" value="1"/>
</dbReference>
<protein>
    <submittedName>
        <fullName evidence="9">PAS domain S-box-containing protein</fullName>
    </submittedName>
</protein>
<dbReference type="InterPro" id="IPR009057">
    <property type="entry name" value="Homeodomain-like_sf"/>
</dbReference>
<dbReference type="SMART" id="SM00382">
    <property type="entry name" value="AAA"/>
    <property type="match status" value="1"/>
</dbReference>
<dbReference type="InterPro" id="IPR025943">
    <property type="entry name" value="Sigma_54_int_dom_ATP-bd_2"/>
</dbReference>
<dbReference type="InterPro" id="IPR025662">
    <property type="entry name" value="Sigma_54_int_dom_ATP-bd_1"/>
</dbReference>
<dbReference type="AlphaFoldDB" id="A0A1W2DFE3"/>
<dbReference type="Gene3D" id="1.10.8.60">
    <property type="match status" value="1"/>
</dbReference>
<dbReference type="PROSITE" id="PS00676">
    <property type="entry name" value="SIGMA54_INTERACT_2"/>
    <property type="match status" value="1"/>
</dbReference>
<dbReference type="InterPro" id="IPR002197">
    <property type="entry name" value="HTH_Fis"/>
</dbReference>
<dbReference type="GO" id="GO:0005524">
    <property type="term" value="F:ATP binding"/>
    <property type="evidence" value="ECO:0007669"/>
    <property type="project" value="UniProtKB-KW"/>
</dbReference>
<dbReference type="FunFam" id="3.40.50.300:FF:000006">
    <property type="entry name" value="DNA-binding transcriptional regulator NtrC"/>
    <property type="match status" value="1"/>
</dbReference>
<dbReference type="Gene3D" id="3.40.50.300">
    <property type="entry name" value="P-loop containing nucleotide triphosphate hydrolases"/>
    <property type="match status" value="1"/>
</dbReference>
<accession>A0A1W2DFE3</accession>
<dbReference type="GO" id="GO:0043565">
    <property type="term" value="F:sequence-specific DNA binding"/>
    <property type="evidence" value="ECO:0007669"/>
    <property type="project" value="InterPro"/>
</dbReference>
<dbReference type="Pfam" id="PF25601">
    <property type="entry name" value="AAA_lid_14"/>
    <property type="match status" value="1"/>
</dbReference>
<evidence type="ECO:0000259" key="8">
    <source>
        <dbReference type="PROSITE" id="PS50113"/>
    </source>
</evidence>
<gene>
    <name evidence="9" type="ORF">SAMN02746065_11762</name>
</gene>
<keyword evidence="3" id="KW-0805">Transcription regulation</keyword>
<reference evidence="9 10" key="1">
    <citation type="submission" date="2017-04" db="EMBL/GenBank/DDBJ databases">
        <authorList>
            <person name="Afonso C.L."/>
            <person name="Miller P.J."/>
            <person name="Scott M.A."/>
            <person name="Spackman E."/>
            <person name="Goraichik I."/>
            <person name="Dimitrov K.M."/>
            <person name="Suarez D.L."/>
            <person name="Swayne D.E."/>
        </authorList>
    </citation>
    <scope>NUCLEOTIDE SEQUENCE [LARGE SCALE GENOMIC DNA]</scope>
    <source>
        <strain evidence="9 10">DSM 3385</strain>
    </source>
</reference>
<evidence type="ECO:0000256" key="3">
    <source>
        <dbReference type="ARBA" id="ARBA00023015"/>
    </source>
</evidence>
<dbReference type="InterPro" id="IPR025944">
    <property type="entry name" value="Sigma_54_int_dom_CS"/>
</dbReference>
<dbReference type="PROSITE" id="PS00675">
    <property type="entry name" value="SIGMA54_INTERACT_1"/>
    <property type="match status" value="1"/>
</dbReference>
<evidence type="ECO:0000256" key="1">
    <source>
        <dbReference type="ARBA" id="ARBA00022741"/>
    </source>
</evidence>
<dbReference type="Pfam" id="PF02954">
    <property type="entry name" value="HTH_8"/>
    <property type="match status" value="1"/>
</dbReference>
<proteinExistence type="predicted"/>
<keyword evidence="1" id="KW-0547">Nucleotide-binding</keyword>
<dbReference type="CDD" id="cd00009">
    <property type="entry name" value="AAA"/>
    <property type="match status" value="1"/>
</dbReference>
<dbReference type="STRING" id="1121400.SAMN02746065_11762"/>
<keyword evidence="5" id="KW-0804">Transcription</keyword>
<dbReference type="SUPFAM" id="SSF46689">
    <property type="entry name" value="Homeodomain-like"/>
    <property type="match status" value="1"/>
</dbReference>
<dbReference type="PROSITE" id="PS00688">
    <property type="entry name" value="SIGMA54_INTERACT_3"/>
    <property type="match status" value="1"/>
</dbReference>
<dbReference type="Gene3D" id="3.30.450.20">
    <property type="entry name" value="PAS domain"/>
    <property type="match status" value="1"/>
</dbReference>
<dbReference type="InterPro" id="IPR003593">
    <property type="entry name" value="AAA+_ATPase"/>
</dbReference>
<dbReference type="RefSeq" id="WP_084070238.1">
    <property type="nucleotide sequence ID" value="NZ_FWXY01000017.1"/>
</dbReference>
<dbReference type="PANTHER" id="PTHR32071">
    <property type="entry name" value="TRANSCRIPTIONAL REGULATORY PROTEIN"/>
    <property type="match status" value="1"/>
</dbReference>
<dbReference type="GO" id="GO:0006355">
    <property type="term" value="P:regulation of DNA-templated transcription"/>
    <property type="evidence" value="ECO:0007669"/>
    <property type="project" value="InterPro"/>
</dbReference>
<dbReference type="InterPro" id="IPR002078">
    <property type="entry name" value="Sigma_54_int"/>
</dbReference>